<feature type="non-terminal residue" evidence="12">
    <location>
        <position position="235"/>
    </location>
</feature>
<gene>
    <name evidence="12" type="ORF">AFUS01_LOCUS19600</name>
</gene>
<protein>
    <recommendedName>
        <fullName evidence="14">Cytochrome P450</fullName>
    </recommendedName>
</protein>
<dbReference type="GO" id="GO:0020037">
    <property type="term" value="F:heme binding"/>
    <property type="evidence" value="ECO:0007669"/>
    <property type="project" value="InterPro"/>
</dbReference>
<accession>A0A8J2K7N9</accession>
<evidence type="ECO:0000256" key="11">
    <source>
        <dbReference type="ARBA" id="ARBA00023136"/>
    </source>
</evidence>
<dbReference type="Pfam" id="PF00067">
    <property type="entry name" value="p450"/>
    <property type="match status" value="1"/>
</dbReference>
<keyword evidence="9" id="KW-0560">Oxidoreductase</keyword>
<name>A0A8J2K7N9_9HEXA</name>
<dbReference type="PANTHER" id="PTHR24291:SF189">
    <property type="entry name" value="CYTOCHROME P450 4C3-RELATED"/>
    <property type="match status" value="1"/>
</dbReference>
<keyword evidence="13" id="KW-1185">Reference proteome</keyword>
<dbReference type="AlphaFoldDB" id="A0A8J2K7N9"/>
<dbReference type="InterPro" id="IPR050196">
    <property type="entry name" value="Cytochrome_P450_Monoox"/>
</dbReference>
<evidence type="ECO:0000313" key="12">
    <source>
        <dbReference type="EMBL" id="CAG7730989.1"/>
    </source>
</evidence>
<evidence type="ECO:0000256" key="4">
    <source>
        <dbReference type="ARBA" id="ARBA00010617"/>
    </source>
</evidence>
<dbReference type="OrthoDB" id="1470350at2759"/>
<evidence type="ECO:0000256" key="8">
    <source>
        <dbReference type="ARBA" id="ARBA00022848"/>
    </source>
</evidence>
<dbReference type="GO" id="GO:0005506">
    <property type="term" value="F:iron ion binding"/>
    <property type="evidence" value="ECO:0007669"/>
    <property type="project" value="InterPro"/>
</dbReference>
<evidence type="ECO:0000256" key="3">
    <source>
        <dbReference type="ARBA" id="ARBA00004586"/>
    </source>
</evidence>
<feature type="non-terminal residue" evidence="12">
    <location>
        <position position="1"/>
    </location>
</feature>
<proteinExistence type="inferred from homology"/>
<evidence type="ECO:0000256" key="7">
    <source>
        <dbReference type="ARBA" id="ARBA00022824"/>
    </source>
</evidence>
<sequence>TKWQTRRKMLTPSFHFKILEDFVKTFNEQSNILVDILREEFKDRQAKNICRYITRCALDIVGETAMDIKFDSQTKEDTPYVKAINKACEVVQFKAIRPWHWIYFISRLTPVGFQFNAALKTIHNFTDQVIKDRKSESSKHNEANTGVDEIYWNGKRKLAFLDLLLEAQKNPENNLSDLDLREEVNTFLFEGHDTVSASLGWTTFLLASYPECQEKVHEELDRIFGDDRTRFITTK</sequence>
<dbReference type="InterPro" id="IPR001128">
    <property type="entry name" value="Cyt_P450"/>
</dbReference>
<dbReference type="Proteomes" id="UP000708208">
    <property type="component" value="Unassembled WGS sequence"/>
</dbReference>
<keyword evidence="7" id="KW-0256">Endoplasmic reticulum</keyword>
<keyword evidence="6" id="KW-0479">Metal-binding</keyword>
<dbReference type="EMBL" id="CAJVCH010204004">
    <property type="protein sequence ID" value="CAG7730989.1"/>
    <property type="molecule type" value="Genomic_DNA"/>
</dbReference>
<organism evidence="12 13">
    <name type="scientific">Allacma fusca</name>
    <dbReference type="NCBI Taxonomy" id="39272"/>
    <lineage>
        <taxon>Eukaryota</taxon>
        <taxon>Metazoa</taxon>
        <taxon>Ecdysozoa</taxon>
        <taxon>Arthropoda</taxon>
        <taxon>Hexapoda</taxon>
        <taxon>Collembola</taxon>
        <taxon>Symphypleona</taxon>
        <taxon>Sminthuridae</taxon>
        <taxon>Allacma</taxon>
    </lineage>
</organism>
<comment type="similarity">
    <text evidence="4">Belongs to the cytochrome P450 family.</text>
</comment>
<keyword evidence="5" id="KW-0349">Heme</keyword>
<comment type="cofactor">
    <cofactor evidence="1">
        <name>heme</name>
        <dbReference type="ChEBI" id="CHEBI:30413"/>
    </cofactor>
</comment>
<evidence type="ECO:0000256" key="1">
    <source>
        <dbReference type="ARBA" id="ARBA00001971"/>
    </source>
</evidence>
<evidence type="ECO:0000256" key="9">
    <source>
        <dbReference type="ARBA" id="ARBA00023002"/>
    </source>
</evidence>
<keyword evidence="8" id="KW-0492">Microsome</keyword>
<comment type="subcellular location">
    <subcellularLocation>
        <location evidence="3">Endoplasmic reticulum membrane</location>
    </subcellularLocation>
    <subcellularLocation>
        <location evidence="2">Microsome membrane</location>
    </subcellularLocation>
</comment>
<dbReference type="PANTHER" id="PTHR24291">
    <property type="entry name" value="CYTOCHROME P450 FAMILY 4"/>
    <property type="match status" value="1"/>
</dbReference>
<evidence type="ECO:0008006" key="14">
    <source>
        <dbReference type="Google" id="ProtNLM"/>
    </source>
</evidence>
<dbReference type="GO" id="GO:0016705">
    <property type="term" value="F:oxidoreductase activity, acting on paired donors, with incorporation or reduction of molecular oxygen"/>
    <property type="evidence" value="ECO:0007669"/>
    <property type="project" value="InterPro"/>
</dbReference>
<evidence type="ECO:0000256" key="5">
    <source>
        <dbReference type="ARBA" id="ARBA00022617"/>
    </source>
</evidence>
<evidence type="ECO:0000256" key="6">
    <source>
        <dbReference type="ARBA" id="ARBA00022723"/>
    </source>
</evidence>
<evidence type="ECO:0000313" key="13">
    <source>
        <dbReference type="Proteomes" id="UP000708208"/>
    </source>
</evidence>
<evidence type="ECO:0000256" key="10">
    <source>
        <dbReference type="ARBA" id="ARBA00023004"/>
    </source>
</evidence>
<keyword evidence="10" id="KW-0408">Iron</keyword>
<dbReference type="GO" id="GO:0004497">
    <property type="term" value="F:monooxygenase activity"/>
    <property type="evidence" value="ECO:0007669"/>
    <property type="project" value="InterPro"/>
</dbReference>
<keyword evidence="11" id="KW-0472">Membrane</keyword>
<evidence type="ECO:0000256" key="2">
    <source>
        <dbReference type="ARBA" id="ARBA00004524"/>
    </source>
</evidence>
<dbReference type="GO" id="GO:0005789">
    <property type="term" value="C:endoplasmic reticulum membrane"/>
    <property type="evidence" value="ECO:0007669"/>
    <property type="project" value="UniProtKB-SubCell"/>
</dbReference>
<comment type="caution">
    <text evidence="12">The sequence shown here is derived from an EMBL/GenBank/DDBJ whole genome shotgun (WGS) entry which is preliminary data.</text>
</comment>
<reference evidence="12" key="1">
    <citation type="submission" date="2021-06" db="EMBL/GenBank/DDBJ databases">
        <authorList>
            <person name="Hodson N. C."/>
            <person name="Mongue J. A."/>
            <person name="Jaron S. K."/>
        </authorList>
    </citation>
    <scope>NUCLEOTIDE SEQUENCE</scope>
</reference>